<organism evidence="1 2">
    <name type="scientific">Trifolium medium</name>
    <dbReference type="NCBI Taxonomy" id="97028"/>
    <lineage>
        <taxon>Eukaryota</taxon>
        <taxon>Viridiplantae</taxon>
        <taxon>Streptophyta</taxon>
        <taxon>Embryophyta</taxon>
        <taxon>Tracheophyta</taxon>
        <taxon>Spermatophyta</taxon>
        <taxon>Magnoliopsida</taxon>
        <taxon>eudicotyledons</taxon>
        <taxon>Gunneridae</taxon>
        <taxon>Pentapetalae</taxon>
        <taxon>rosids</taxon>
        <taxon>fabids</taxon>
        <taxon>Fabales</taxon>
        <taxon>Fabaceae</taxon>
        <taxon>Papilionoideae</taxon>
        <taxon>50 kb inversion clade</taxon>
        <taxon>NPAAA clade</taxon>
        <taxon>Hologalegina</taxon>
        <taxon>IRL clade</taxon>
        <taxon>Trifolieae</taxon>
        <taxon>Trifolium</taxon>
    </lineage>
</organism>
<evidence type="ECO:0000313" key="1">
    <source>
        <dbReference type="EMBL" id="MCI46079.1"/>
    </source>
</evidence>
<reference evidence="1 2" key="1">
    <citation type="journal article" date="2018" name="Front. Plant Sci.">
        <title>Red Clover (Trifolium pratense) and Zigzag Clover (T. medium) - A Picture of Genomic Similarities and Differences.</title>
        <authorList>
            <person name="Dluhosova J."/>
            <person name="Istvanek J."/>
            <person name="Nedelnik J."/>
            <person name="Repkova J."/>
        </authorList>
    </citation>
    <scope>NUCLEOTIDE SEQUENCE [LARGE SCALE GENOMIC DNA]</scope>
    <source>
        <strain evidence="2">cv. 10/8</strain>
        <tissue evidence="1">Leaf</tissue>
    </source>
</reference>
<dbReference type="AlphaFoldDB" id="A0A392SBN6"/>
<sequence>MHEDLLTVHGWNWGVGAIVYLQKYLDKSSMGSTTQMAGYLSFLQ</sequence>
<keyword evidence="2" id="KW-1185">Reference proteome</keyword>
<dbReference type="EMBL" id="LXQA010352482">
    <property type="protein sequence ID" value="MCI46079.1"/>
    <property type="molecule type" value="Genomic_DNA"/>
</dbReference>
<proteinExistence type="predicted"/>
<protein>
    <recommendedName>
        <fullName evidence="3">Serine/threonine-protein phosphatase 7 long form-like protein</fullName>
    </recommendedName>
</protein>
<evidence type="ECO:0008006" key="3">
    <source>
        <dbReference type="Google" id="ProtNLM"/>
    </source>
</evidence>
<name>A0A392SBN6_9FABA</name>
<dbReference type="Proteomes" id="UP000265520">
    <property type="component" value="Unassembled WGS sequence"/>
</dbReference>
<comment type="caution">
    <text evidence="1">The sequence shown here is derived from an EMBL/GenBank/DDBJ whole genome shotgun (WGS) entry which is preliminary data.</text>
</comment>
<accession>A0A392SBN6</accession>
<evidence type="ECO:0000313" key="2">
    <source>
        <dbReference type="Proteomes" id="UP000265520"/>
    </source>
</evidence>
<feature type="non-terminal residue" evidence="1">
    <location>
        <position position="44"/>
    </location>
</feature>